<keyword evidence="3" id="KW-1185">Reference proteome</keyword>
<dbReference type="Gene3D" id="3.30.559.10">
    <property type="entry name" value="Chloramphenicol acetyltransferase-like domain"/>
    <property type="match status" value="1"/>
</dbReference>
<dbReference type="InterPro" id="IPR023213">
    <property type="entry name" value="CAT-like_dom_sf"/>
</dbReference>
<dbReference type="PANTHER" id="PTHR45527">
    <property type="entry name" value="NONRIBOSOMAL PEPTIDE SYNTHETASE"/>
    <property type="match status" value="1"/>
</dbReference>
<evidence type="ECO:0000313" key="2">
    <source>
        <dbReference type="EMBL" id="GAA1988118.1"/>
    </source>
</evidence>
<dbReference type="RefSeq" id="WP_344660379.1">
    <property type="nucleotide sequence ID" value="NZ_BAAAQM010000040.1"/>
</dbReference>
<protein>
    <recommendedName>
        <fullName evidence="1">Condensation domain-containing protein</fullName>
    </recommendedName>
</protein>
<dbReference type="Gene3D" id="3.30.559.30">
    <property type="entry name" value="Nonribosomal peptide synthetase, condensation domain"/>
    <property type="match status" value="1"/>
</dbReference>
<dbReference type="InterPro" id="IPR001242">
    <property type="entry name" value="Condensation_dom"/>
</dbReference>
<organism evidence="2 3">
    <name type="scientific">Catenulispora subtropica</name>
    <dbReference type="NCBI Taxonomy" id="450798"/>
    <lineage>
        <taxon>Bacteria</taxon>
        <taxon>Bacillati</taxon>
        <taxon>Actinomycetota</taxon>
        <taxon>Actinomycetes</taxon>
        <taxon>Catenulisporales</taxon>
        <taxon>Catenulisporaceae</taxon>
        <taxon>Catenulispora</taxon>
    </lineage>
</organism>
<dbReference type="Pfam" id="PF00668">
    <property type="entry name" value="Condensation"/>
    <property type="match status" value="1"/>
</dbReference>
<dbReference type="EMBL" id="BAAAQM010000040">
    <property type="protein sequence ID" value="GAA1988118.1"/>
    <property type="molecule type" value="Genomic_DNA"/>
</dbReference>
<comment type="caution">
    <text evidence="2">The sequence shown here is derived from an EMBL/GenBank/DDBJ whole genome shotgun (WGS) entry which is preliminary data.</text>
</comment>
<gene>
    <name evidence="2" type="ORF">GCM10009838_58650</name>
</gene>
<feature type="domain" description="Condensation" evidence="1">
    <location>
        <begin position="27"/>
        <end position="156"/>
    </location>
</feature>
<dbReference type="SUPFAM" id="SSF52777">
    <property type="entry name" value="CoA-dependent acyltransferases"/>
    <property type="match status" value="2"/>
</dbReference>
<name>A0ABP5DZA2_9ACTN</name>
<sequence length="437" mass="47013">MRIAFTPVDELGRVFERRAEPNTIHFEVQVPGSIDADRLRRAVREVLAAHPLLRARRHPAGPARRSYWEIAEHADLDPLAVCGGSIDAERERLFAEPVDLRNSPLMRLRLIKTPERDAVLLGAHHALFDGVSCLRLMRSIVAAYSGEPDPVPPIDPLTVRTATAPHEQQAGKPSHTPVAPHRTARIAGDTHSPGPGYGFALRVLDPEPTAALSAARWHGASVNDVLLAALFETVAAWNRRHASAHDRMTITMPLNARPAQHRLEFLGNLSRIVSIGVTDADRTDSRRLLDAITRQTDEAKRHANPRPAGLVGAVLGAGRLPYTLRRALLAAGRVAAGAVTDTTCLSNIGRIPGSFCFQGAGEIDRLWASPPAPMPRGLSVGATTYGGRLHLTVRHRHALLDTSAADEFATLLVSKVHSLAAEIAAVTEATGTTGAVA</sequence>
<evidence type="ECO:0000259" key="1">
    <source>
        <dbReference type="Pfam" id="PF00668"/>
    </source>
</evidence>
<accession>A0ABP5DZA2</accession>
<proteinExistence type="predicted"/>
<dbReference type="PANTHER" id="PTHR45527:SF1">
    <property type="entry name" value="FATTY ACID SYNTHASE"/>
    <property type="match status" value="1"/>
</dbReference>
<reference evidence="3" key="1">
    <citation type="journal article" date="2019" name="Int. J. Syst. Evol. Microbiol.">
        <title>The Global Catalogue of Microorganisms (GCM) 10K type strain sequencing project: providing services to taxonomists for standard genome sequencing and annotation.</title>
        <authorList>
            <consortium name="The Broad Institute Genomics Platform"/>
            <consortium name="The Broad Institute Genome Sequencing Center for Infectious Disease"/>
            <person name="Wu L."/>
            <person name="Ma J."/>
        </authorList>
    </citation>
    <scope>NUCLEOTIDE SEQUENCE [LARGE SCALE GENOMIC DNA]</scope>
    <source>
        <strain evidence="3">JCM 16013</strain>
    </source>
</reference>
<evidence type="ECO:0000313" key="3">
    <source>
        <dbReference type="Proteomes" id="UP001499854"/>
    </source>
</evidence>
<dbReference type="Proteomes" id="UP001499854">
    <property type="component" value="Unassembled WGS sequence"/>
</dbReference>